<dbReference type="OrthoDB" id="6828104at2"/>
<dbReference type="RefSeq" id="WP_085071670.1">
    <property type="nucleotide sequence ID" value="NZ_CP019706.1"/>
</dbReference>
<dbReference type="AlphaFoldDB" id="A0A1W6B916"/>
<accession>A0A1W6B916</accession>
<dbReference type="Proteomes" id="UP000192900">
    <property type="component" value="Chromosome"/>
</dbReference>
<organism evidence="1 2">
    <name type="scientific">Pantoea alhagi</name>
    <dbReference type="NCBI Taxonomy" id="1891675"/>
    <lineage>
        <taxon>Bacteria</taxon>
        <taxon>Pseudomonadati</taxon>
        <taxon>Pseudomonadota</taxon>
        <taxon>Gammaproteobacteria</taxon>
        <taxon>Enterobacterales</taxon>
        <taxon>Erwiniaceae</taxon>
        <taxon>Pantoea</taxon>
    </lineage>
</organism>
<reference evidence="1 2" key="1">
    <citation type="submission" date="2017-02" db="EMBL/GenBank/DDBJ databases">
        <title>Complete genome sequence of the drought resistance-promoting endophyte Pantoea alhagi LTYR-11Z.</title>
        <authorList>
            <person name="Zhang L."/>
        </authorList>
    </citation>
    <scope>NUCLEOTIDE SEQUENCE [LARGE SCALE GENOMIC DNA]</scope>
    <source>
        <strain evidence="1 2">LTYR-11Z</strain>
    </source>
</reference>
<sequence>MTLPGFAKSPLPDYSFTRLTHKGTSDFDFAALGAAMDCTRDFNLAGIIYAEGEQRYLVRPGKRHPNGQSGIITHVIVTKMPEKSTTHSVGKSLTAAVSSSSLGPEIASTVLSCGAMLITAGVMAISAAATPLTAGASGALVAIGYAGAAASGLQCLNGLYRLYDFVENGGDTAQWLDSQNWYVATSTALDLISLASAGGALKEALATWRAMKSVSSLKAMEWLKNYPRQDRARLTELIIRLQNPGISHKEIKAAIRAGLYPKRFPVQPIQIELTRQLANVVNSAAALAGSAISGVIAAPNNVPKTGRYIIGTIQSLAVL</sequence>
<gene>
    <name evidence="1" type="ORF">B1H58_17255</name>
</gene>
<dbReference type="EMBL" id="CP019706">
    <property type="protein sequence ID" value="ARJ43616.1"/>
    <property type="molecule type" value="Genomic_DNA"/>
</dbReference>
<evidence type="ECO:0000313" key="2">
    <source>
        <dbReference type="Proteomes" id="UP000192900"/>
    </source>
</evidence>
<proteinExistence type="predicted"/>
<protein>
    <recommendedName>
        <fullName evidence="3">NAD synthetase</fullName>
    </recommendedName>
</protein>
<evidence type="ECO:0000313" key="1">
    <source>
        <dbReference type="EMBL" id="ARJ43616.1"/>
    </source>
</evidence>
<evidence type="ECO:0008006" key="3">
    <source>
        <dbReference type="Google" id="ProtNLM"/>
    </source>
</evidence>
<dbReference type="KEGG" id="palh:B1H58_17255"/>
<keyword evidence="2" id="KW-1185">Reference proteome</keyword>
<name>A0A1W6B916_9GAMM</name>
<dbReference type="STRING" id="1891675.B1H58_17255"/>